<accession>A0A9P5LGD6</accession>
<sequence>MAPGLALTFWPPAPAPVQRGRRSLLWEAECWIATATTQRPLGPVSGAAQVLCARYHGVCVLLDGQRSCDQAKGDEREGVRSMRVYSLLCKTDLSRRAELRRQHKSKTLGLPWAMGNGALGSI</sequence>
<keyword evidence="2" id="KW-1185">Reference proteome</keyword>
<comment type="caution">
    <text evidence="1">The sequence shown here is derived from an EMBL/GenBank/DDBJ whole genome shotgun (WGS) entry which is preliminary data.</text>
</comment>
<evidence type="ECO:0000313" key="1">
    <source>
        <dbReference type="EMBL" id="KAF7549443.1"/>
    </source>
</evidence>
<dbReference type="AlphaFoldDB" id="A0A9P5LGD6"/>
<dbReference type="EMBL" id="JAANBB010000122">
    <property type="protein sequence ID" value="KAF7549443.1"/>
    <property type="molecule type" value="Genomic_DNA"/>
</dbReference>
<gene>
    <name evidence="1" type="ORF">G7Z17_g6378</name>
</gene>
<protein>
    <submittedName>
        <fullName evidence="1">Uncharacterized protein</fullName>
    </submittedName>
</protein>
<evidence type="ECO:0000313" key="2">
    <source>
        <dbReference type="Proteomes" id="UP000722485"/>
    </source>
</evidence>
<name>A0A9P5LGD6_9HYPO</name>
<dbReference type="Proteomes" id="UP000722485">
    <property type="component" value="Unassembled WGS sequence"/>
</dbReference>
<reference evidence="1" key="1">
    <citation type="submission" date="2020-03" db="EMBL/GenBank/DDBJ databases">
        <title>Draft Genome Sequence of Cylindrodendrum hubeiense.</title>
        <authorList>
            <person name="Buettner E."/>
            <person name="Kellner H."/>
        </authorList>
    </citation>
    <scope>NUCLEOTIDE SEQUENCE</scope>
    <source>
        <strain evidence="1">IHI 201604</strain>
    </source>
</reference>
<organism evidence="1 2">
    <name type="scientific">Cylindrodendrum hubeiense</name>
    <dbReference type="NCBI Taxonomy" id="595255"/>
    <lineage>
        <taxon>Eukaryota</taxon>
        <taxon>Fungi</taxon>
        <taxon>Dikarya</taxon>
        <taxon>Ascomycota</taxon>
        <taxon>Pezizomycotina</taxon>
        <taxon>Sordariomycetes</taxon>
        <taxon>Hypocreomycetidae</taxon>
        <taxon>Hypocreales</taxon>
        <taxon>Nectriaceae</taxon>
        <taxon>Cylindrodendrum</taxon>
    </lineage>
</organism>
<proteinExistence type="predicted"/>